<sequence length="285" mass="30800">MGQIVFILWRESVEALLVVGILYAWLSRTPEAQGGKRWLWAGVVLGLLLAGLLALGIYAAEGLLAEHQDLFQAVMVFVAAALIVQMVLWMRSHGRTLKRDLESGLSRQAQQRNWWGVLVLSALAIAREGSEAVVFLYGTLAAAPAQELPMMGLAALAGIVLALATFGLLQLGGKVLNWRSFFRVTEIMLLFLAAALVVTGAEKLQAMDWLPALRDGLWDTSAVLSDMSTVGGVVAALTGYRAQPSLMTVLVFVGYWVLVWALMRWRSAVAASRLPSAAHGMAGKL</sequence>
<feature type="transmembrane region" description="Helical" evidence="6">
    <location>
        <begin position="150"/>
        <end position="169"/>
    </location>
</feature>
<dbReference type="KEGG" id="otk:C6570_09350"/>
<dbReference type="PANTHER" id="PTHR31632:SF2">
    <property type="entry name" value="PLASMA MEMBRANE IRON PERMEASE"/>
    <property type="match status" value="1"/>
</dbReference>
<dbReference type="OrthoDB" id="5294331at2"/>
<dbReference type="AlphaFoldDB" id="A0A2S0MEU0"/>
<comment type="subcellular location">
    <subcellularLocation>
        <location evidence="1">Membrane</location>
        <topology evidence="1">Multi-pass membrane protein</topology>
    </subcellularLocation>
</comment>
<name>A0A2S0MEU0_9BURK</name>
<dbReference type="Pfam" id="PF03239">
    <property type="entry name" value="FTR1"/>
    <property type="match status" value="1"/>
</dbReference>
<organism evidence="7 8">
    <name type="scientific">Ottowia oryzae</name>
    <dbReference type="NCBI Taxonomy" id="2109914"/>
    <lineage>
        <taxon>Bacteria</taxon>
        <taxon>Pseudomonadati</taxon>
        <taxon>Pseudomonadota</taxon>
        <taxon>Betaproteobacteria</taxon>
        <taxon>Burkholderiales</taxon>
        <taxon>Comamonadaceae</taxon>
        <taxon>Ottowia</taxon>
    </lineage>
</organism>
<keyword evidence="8" id="KW-1185">Reference proteome</keyword>
<feature type="transmembrane region" description="Helical" evidence="6">
    <location>
        <begin position="114"/>
        <end position="138"/>
    </location>
</feature>
<evidence type="ECO:0000256" key="6">
    <source>
        <dbReference type="SAM" id="Phobius"/>
    </source>
</evidence>
<proteinExistence type="inferred from homology"/>
<evidence type="ECO:0000256" key="5">
    <source>
        <dbReference type="ARBA" id="ARBA00023136"/>
    </source>
</evidence>
<evidence type="ECO:0000256" key="2">
    <source>
        <dbReference type="ARBA" id="ARBA00008333"/>
    </source>
</evidence>
<protein>
    <submittedName>
        <fullName evidence="7">FTR1 family iron permease</fullName>
    </submittedName>
</protein>
<evidence type="ECO:0000256" key="1">
    <source>
        <dbReference type="ARBA" id="ARBA00004141"/>
    </source>
</evidence>
<dbReference type="GO" id="GO:0015093">
    <property type="term" value="F:ferrous iron transmembrane transporter activity"/>
    <property type="evidence" value="ECO:0007669"/>
    <property type="project" value="TreeGrafter"/>
</dbReference>
<reference evidence="7 8" key="1">
    <citation type="submission" date="2018-03" db="EMBL/GenBank/DDBJ databases">
        <title>Genome sequencing of Ottowia sp.</title>
        <authorList>
            <person name="Kim S.-J."/>
            <person name="Heo J."/>
            <person name="Kwon S.-W."/>
        </authorList>
    </citation>
    <scope>NUCLEOTIDE SEQUENCE [LARGE SCALE GENOMIC DNA]</scope>
    <source>
        <strain evidence="7 8">KADR8-3</strain>
    </source>
</reference>
<dbReference type="Proteomes" id="UP000239709">
    <property type="component" value="Chromosome"/>
</dbReference>
<feature type="transmembrane region" description="Helical" evidence="6">
    <location>
        <begin position="6"/>
        <end position="26"/>
    </location>
</feature>
<accession>A0A2S0MEU0</accession>
<dbReference type="GO" id="GO:0033573">
    <property type="term" value="C:high-affinity iron permease complex"/>
    <property type="evidence" value="ECO:0007669"/>
    <property type="project" value="InterPro"/>
</dbReference>
<feature type="transmembrane region" description="Helical" evidence="6">
    <location>
        <begin position="38"/>
        <end position="58"/>
    </location>
</feature>
<feature type="transmembrane region" description="Helical" evidence="6">
    <location>
        <begin position="245"/>
        <end position="263"/>
    </location>
</feature>
<keyword evidence="5 6" id="KW-0472">Membrane</keyword>
<evidence type="ECO:0000256" key="3">
    <source>
        <dbReference type="ARBA" id="ARBA00022692"/>
    </source>
</evidence>
<dbReference type="InterPro" id="IPR004923">
    <property type="entry name" value="FTR1/Fip1/EfeU"/>
</dbReference>
<dbReference type="EMBL" id="CP027666">
    <property type="protein sequence ID" value="AVO34409.1"/>
    <property type="molecule type" value="Genomic_DNA"/>
</dbReference>
<comment type="similarity">
    <text evidence="2">Belongs to the oxidase-dependent Fe transporter (OFeT) (TC 9.A.10.1) family.</text>
</comment>
<evidence type="ECO:0000313" key="7">
    <source>
        <dbReference type="EMBL" id="AVO34409.1"/>
    </source>
</evidence>
<feature type="transmembrane region" description="Helical" evidence="6">
    <location>
        <begin position="70"/>
        <end position="89"/>
    </location>
</feature>
<dbReference type="RefSeq" id="WP_106702962.1">
    <property type="nucleotide sequence ID" value="NZ_CP027666.1"/>
</dbReference>
<dbReference type="PANTHER" id="PTHR31632">
    <property type="entry name" value="IRON TRANSPORTER FTH1"/>
    <property type="match status" value="1"/>
</dbReference>
<feature type="transmembrane region" description="Helical" evidence="6">
    <location>
        <begin position="181"/>
        <end position="201"/>
    </location>
</feature>
<gene>
    <name evidence="7" type="ORF">C6570_09350</name>
</gene>
<keyword evidence="4 6" id="KW-1133">Transmembrane helix</keyword>
<keyword evidence="3 6" id="KW-0812">Transmembrane</keyword>
<evidence type="ECO:0000313" key="8">
    <source>
        <dbReference type="Proteomes" id="UP000239709"/>
    </source>
</evidence>
<evidence type="ECO:0000256" key="4">
    <source>
        <dbReference type="ARBA" id="ARBA00022989"/>
    </source>
</evidence>